<sequence length="152" mass="17600">MANTFISIETFEEIISTYKASLKHNQRNIYLVSQDEYEDIKKALLADHIVHVKLNDRKEKATNNINKNIHSLPVLIRENMYRIFCSAHLDVSHKKLAGTYDKLRSKWGNINKKLVQYFCEKCSICAVRVNRKFGSEVAGKAIIAKNFLSRLQ</sequence>
<organism evidence="1 2">
    <name type="scientific">Funneliformis geosporum</name>
    <dbReference type="NCBI Taxonomy" id="1117311"/>
    <lineage>
        <taxon>Eukaryota</taxon>
        <taxon>Fungi</taxon>
        <taxon>Fungi incertae sedis</taxon>
        <taxon>Mucoromycota</taxon>
        <taxon>Glomeromycotina</taxon>
        <taxon>Glomeromycetes</taxon>
        <taxon>Glomerales</taxon>
        <taxon>Glomeraceae</taxon>
        <taxon>Funneliformis</taxon>
    </lineage>
</organism>
<dbReference type="OrthoDB" id="2499658at2759"/>
<dbReference type="AlphaFoldDB" id="A0A9W4WML4"/>
<evidence type="ECO:0000313" key="1">
    <source>
        <dbReference type="EMBL" id="CAI2165176.1"/>
    </source>
</evidence>
<reference evidence="1" key="1">
    <citation type="submission" date="2022-08" db="EMBL/GenBank/DDBJ databases">
        <authorList>
            <person name="Kallberg Y."/>
            <person name="Tangrot J."/>
            <person name="Rosling A."/>
        </authorList>
    </citation>
    <scope>NUCLEOTIDE SEQUENCE</scope>
    <source>
        <strain evidence="1">Wild A</strain>
    </source>
</reference>
<keyword evidence="2" id="KW-1185">Reference proteome</keyword>
<accession>A0A9W4WML4</accession>
<proteinExistence type="predicted"/>
<gene>
    <name evidence="1" type="ORF">FWILDA_LOCUS1940</name>
</gene>
<protein>
    <submittedName>
        <fullName evidence="1">7285_t:CDS:1</fullName>
    </submittedName>
</protein>
<dbReference type="EMBL" id="CAMKVN010000202">
    <property type="protein sequence ID" value="CAI2165176.1"/>
    <property type="molecule type" value="Genomic_DNA"/>
</dbReference>
<dbReference type="Proteomes" id="UP001153678">
    <property type="component" value="Unassembled WGS sequence"/>
</dbReference>
<comment type="caution">
    <text evidence="1">The sequence shown here is derived from an EMBL/GenBank/DDBJ whole genome shotgun (WGS) entry which is preliminary data.</text>
</comment>
<feature type="non-terminal residue" evidence="1">
    <location>
        <position position="152"/>
    </location>
</feature>
<evidence type="ECO:0000313" key="2">
    <source>
        <dbReference type="Proteomes" id="UP001153678"/>
    </source>
</evidence>
<name>A0A9W4WML4_9GLOM</name>